<keyword evidence="2" id="KW-0547">Nucleotide-binding</keyword>
<feature type="domain" description="Bacterial type II secretion system protein E" evidence="4">
    <location>
        <begin position="55"/>
        <end position="430"/>
    </location>
</feature>
<dbReference type="InterPro" id="IPR001482">
    <property type="entry name" value="T2SS/T4SS_dom"/>
</dbReference>
<dbReference type="CDD" id="cd01129">
    <property type="entry name" value="PulE-GspE-like"/>
    <property type="match status" value="1"/>
</dbReference>
<dbReference type="EMBL" id="JACHGY010000001">
    <property type="protein sequence ID" value="MBB6429680.1"/>
    <property type="molecule type" value="Genomic_DNA"/>
</dbReference>
<accession>A0A7X0H5L3</accession>
<protein>
    <submittedName>
        <fullName evidence="5">Type II secretory ATPase GspE/PulE/Tfp pilus assembly ATPase PilB-like protein</fullName>
    </submittedName>
</protein>
<comment type="similarity">
    <text evidence="1">Belongs to the GSP E family.</text>
</comment>
<keyword evidence="6" id="KW-1185">Reference proteome</keyword>
<dbReference type="GO" id="GO:0016887">
    <property type="term" value="F:ATP hydrolysis activity"/>
    <property type="evidence" value="ECO:0007669"/>
    <property type="project" value="TreeGrafter"/>
</dbReference>
<evidence type="ECO:0000256" key="3">
    <source>
        <dbReference type="ARBA" id="ARBA00022840"/>
    </source>
</evidence>
<dbReference type="Gene3D" id="3.40.50.300">
    <property type="entry name" value="P-loop containing nucleotide triphosphate hydrolases"/>
    <property type="match status" value="1"/>
</dbReference>
<evidence type="ECO:0000256" key="1">
    <source>
        <dbReference type="ARBA" id="ARBA00006611"/>
    </source>
</evidence>
<dbReference type="GO" id="GO:0005886">
    <property type="term" value="C:plasma membrane"/>
    <property type="evidence" value="ECO:0007669"/>
    <property type="project" value="TreeGrafter"/>
</dbReference>
<dbReference type="SUPFAM" id="SSF52540">
    <property type="entry name" value="P-loop containing nucleoside triphosphate hydrolases"/>
    <property type="match status" value="1"/>
</dbReference>
<gene>
    <name evidence="5" type="ORF">HNQ40_001486</name>
</gene>
<organism evidence="5 6">
    <name type="scientific">Algisphaera agarilytica</name>
    <dbReference type="NCBI Taxonomy" id="1385975"/>
    <lineage>
        <taxon>Bacteria</taxon>
        <taxon>Pseudomonadati</taxon>
        <taxon>Planctomycetota</taxon>
        <taxon>Phycisphaerae</taxon>
        <taxon>Phycisphaerales</taxon>
        <taxon>Phycisphaeraceae</taxon>
        <taxon>Algisphaera</taxon>
    </lineage>
</organism>
<dbReference type="PANTHER" id="PTHR30258:SF2">
    <property type="entry name" value="COMG OPERON PROTEIN 1"/>
    <property type="match status" value="1"/>
</dbReference>
<sequence>MAEKTSPAPVRSFRLYRASAEDAPLDLNEEVREEPLRQLHPDMVPATHEALRSDESAAANLASTLVLDATQQGASDIHIDPANDGCIVRFRVNGVLYDTAEFLGDSTQRLINQVKGAAEIDPMRSFTPQEGRWRQEINGHHVDLRVTTIPSVAGDKIAIRLLDPQRANQQLDGIGLSGAQFQTIERWAENPDGLFLTVGPTGSGKTTTLYTLLQRFRNSARSVVTIEDPVEYRLEGLTQIQVNERQGLTFPVAIRSMLRLDPNIVMVGEMRDDASADAAAEAAITGRVVMSTLHCRDAAGAITALRNRGVSNHQIAASLRMVVAQRLVRRLDPVARVEVEPDEADLHWLKAVGKSVPKTCYDTPAHAGRQAITGEGRIGVYEVLQLTEQDVELILADASEREIRDQLNLRGHTSLIDDGLAKVEVGLISLGDLRQAIGVGHVQSSDDDAEDIGLIASNDA</sequence>
<evidence type="ECO:0000259" key="4">
    <source>
        <dbReference type="Pfam" id="PF00437"/>
    </source>
</evidence>
<dbReference type="InterPro" id="IPR027417">
    <property type="entry name" value="P-loop_NTPase"/>
</dbReference>
<dbReference type="PANTHER" id="PTHR30258">
    <property type="entry name" value="TYPE II SECRETION SYSTEM PROTEIN GSPE-RELATED"/>
    <property type="match status" value="1"/>
</dbReference>
<dbReference type="AlphaFoldDB" id="A0A7X0H5L3"/>
<evidence type="ECO:0000313" key="6">
    <source>
        <dbReference type="Proteomes" id="UP000541810"/>
    </source>
</evidence>
<dbReference type="Proteomes" id="UP000541810">
    <property type="component" value="Unassembled WGS sequence"/>
</dbReference>
<proteinExistence type="inferred from homology"/>
<reference evidence="5 6" key="1">
    <citation type="submission" date="2020-08" db="EMBL/GenBank/DDBJ databases">
        <title>Genomic Encyclopedia of Type Strains, Phase IV (KMG-IV): sequencing the most valuable type-strain genomes for metagenomic binning, comparative biology and taxonomic classification.</title>
        <authorList>
            <person name="Goeker M."/>
        </authorList>
    </citation>
    <scope>NUCLEOTIDE SEQUENCE [LARGE SCALE GENOMIC DNA]</scope>
    <source>
        <strain evidence="5 6">DSM 103725</strain>
    </source>
</reference>
<evidence type="ECO:0000313" key="5">
    <source>
        <dbReference type="EMBL" id="MBB6429680.1"/>
    </source>
</evidence>
<name>A0A7X0H5L3_9BACT</name>
<comment type="caution">
    <text evidence="5">The sequence shown here is derived from an EMBL/GenBank/DDBJ whole genome shotgun (WGS) entry which is preliminary data.</text>
</comment>
<dbReference type="GO" id="GO:0005524">
    <property type="term" value="F:ATP binding"/>
    <property type="evidence" value="ECO:0007669"/>
    <property type="project" value="UniProtKB-KW"/>
</dbReference>
<dbReference type="RefSeq" id="WP_184677249.1">
    <property type="nucleotide sequence ID" value="NZ_JACHGY010000001.1"/>
</dbReference>
<dbReference type="Gene3D" id="3.30.450.90">
    <property type="match status" value="1"/>
</dbReference>
<dbReference type="Pfam" id="PF00437">
    <property type="entry name" value="T2SSE"/>
    <property type="match status" value="1"/>
</dbReference>
<evidence type="ECO:0000256" key="2">
    <source>
        <dbReference type="ARBA" id="ARBA00022741"/>
    </source>
</evidence>
<keyword evidence="3" id="KW-0067">ATP-binding</keyword>